<evidence type="ECO:0000256" key="10">
    <source>
        <dbReference type="ARBA" id="ARBA00023324"/>
    </source>
</evidence>
<keyword evidence="14" id="KW-1185">Reference proteome</keyword>
<comment type="catalytic activity">
    <reaction evidence="1">
        <text>2 a phenolic donor + H2O2 = 2 a phenolic radical donor + 2 H2O</text>
        <dbReference type="Rhea" id="RHEA:56136"/>
        <dbReference type="ChEBI" id="CHEBI:15377"/>
        <dbReference type="ChEBI" id="CHEBI:16240"/>
        <dbReference type="ChEBI" id="CHEBI:139520"/>
        <dbReference type="ChEBI" id="CHEBI:139521"/>
        <dbReference type="EC" id="1.11.1.7"/>
    </reaction>
</comment>
<dbReference type="GO" id="GO:0042744">
    <property type="term" value="P:hydrogen peroxide catabolic process"/>
    <property type="evidence" value="ECO:0007669"/>
    <property type="project" value="UniProtKB-KW"/>
</dbReference>
<dbReference type="Pfam" id="PF00141">
    <property type="entry name" value="peroxidase"/>
    <property type="match status" value="1"/>
</dbReference>
<dbReference type="PANTHER" id="PTHR31517">
    <property type="match status" value="1"/>
</dbReference>
<dbReference type="RefSeq" id="XP_039123717.1">
    <property type="nucleotide sequence ID" value="XM_039267783.1"/>
</dbReference>
<evidence type="ECO:0000256" key="1">
    <source>
        <dbReference type="ARBA" id="ARBA00000189"/>
    </source>
</evidence>
<dbReference type="Gene3D" id="1.10.420.10">
    <property type="entry name" value="Peroxidase, domain 2"/>
    <property type="match status" value="1"/>
</dbReference>
<feature type="domain" description="Plant heme peroxidase family profile" evidence="13">
    <location>
        <begin position="1"/>
        <end position="102"/>
    </location>
</feature>
<dbReference type="SUPFAM" id="SSF48113">
    <property type="entry name" value="Heme-dependent peroxidases"/>
    <property type="match status" value="1"/>
</dbReference>
<evidence type="ECO:0000256" key="11">
    <source>
        <dbReference type="PIRSR" id="PIRSR600823-2"/>
    </source>
</evidence>
<dbReference type="InterPro" id="IPR000823">
    <property type="entry name" value="Peroxidase_pln"/>
</dbReference>
<dbReference type="GO" id="GO:0006979">
    <property type="term" value="P:response to oxidative stress"/>
    <property type="evidence" value="ECO:0007669"/>
    <property type="project" value="InterPro"/>
</dbReference>
<evidence type="ECO:0000256" key="6">
    <source>
        <dbReference type="ARBA" id="ARBA00022723"/>
    </source>
</evidence>
<evidence type="ECO:0000313" key="14">
    <source>
        <dbReference type="Proteomes" id="UP001515500"/>
    </source>
</evidence>
<organism evidence="14 15">
    <name type="scientific">Dioscorea cayennensis subsp. rotundata</name>
    <name type="common">White Guinea yam</name>
    <name type="synonym">Dioscorea rotundata</name>
    <dbReference type="NCBI Taxonomy" id="55577"/>
    <lineage>
        <taxon>Eukaryota</taxon>
        <taxon>Viridiplantae</taxon>
        <taxon>Streptophyta</taxon>
        <taxon>Embryophyta</taxon>
        <taxon>Tracheophyta</taxon>
        <taxon>Spermatophyta</taxon>
        <taxon>Magnoliopsida</taxon>
        <taxon>Liliopsida</taxon>
        <taxon>Dioscoreales</taxon>
        <taxon>Dioscoreaceae</taxon>
        <taxon>Dioscorea</taxon>
    </lineage>
</organism>
<dbReference type="AlphaFoldDB" id="A0AB40B9S6"/>
<evidence type="ECO:0000256" key="3">
    <source>
        <dbReference type="ARBA" id="ARBA00001970"/>
    </source>
</evidence>
<evidence type="ECO:0000256" key="2">
    <source>
        <dbReference type="ARBA" id="ARBA00001913"/>
    </source>
</evidence>
<keyword evidence="6" id="KW-0479">Metal-binding</keyword>
<evidence type="ECO:0000256" key="8">
    <source>
        <dbReference type="ARBA" id="ARBA00023002"/>
    </source>
</evidence>
<protein>
    <submittedName>
        <fullName evidence="15">Peroxidase 29</fullName>
    </submittedName>
</protein>
<dbReference type="InterPro" id="IPR010255">
    <property type="entry name" value="Haem_peroxidase_sf"/>
</dbReference>
<evidence type="ECO:0000256" key="9">
    <source>
        <dbReference type="ARBA" id="ARBA00023004"/>
    </source>
</evidence>
<evidence type="ECO:0000313" key="15">
    <source>
        <dbReference type="RefSeq" id="XP_039123717.1"/>
    </source>
</evidence>
<evidence type="ECO:0000256" key="12">
    <source>
        <dbReference type="RuleBase" id="RU004241"/>
    </source>
</evidence>
<dbReference type="PANTHER" id="PTHR31517:SF81">
    <property type="entry name" value="PEROXIDASE"/>
    <property type="match status" value="1"/>
</dbReference>
<accession>A0AB40B9S6</accession>
<keyword evidence="7" id="KW-0106">Calcium</keyword>
<evidence type="ECO:0000259" key="13">
    <source>
        <dbReference type="PROSITE" id="PS50873"/>
    </source>
</evidence>
<comment type="cofactor">
    <cofactor evidence="2">
        <name>Ca(2+)</name>
        <dbReference type="ChEBI" id="CHEBI:29108"/>
    </cofactor>
</comment>
<dbReference type="Gene3D" id="1.10.520.10">
    <property type="match status" value="1"/>
</dbReference>
<feature type="binding site" evidence="11">
    <location>
        <position position="74"/>
    </location>
    <ligand>
        <name>substrate</name>
    </ligand>
</feature>
<keyword evidence="8" id="KW-0560">Oxidoreductase</keyword>
<comment type="similarity">
    <text evidence="12">Belongs to the peroxidase family.</text>
</comment>
<dbReference type="GO" id="GO:0140825">
    <property type="term" value="F:lactoperoxidase activity"/>
    <property type="evidence" value="ECO:0007669"/>
    <property type="project" value="UniProtKB-EC"/>
</dbReference>
<dbReference type="GeneID" id="120260340"/>
<dbReference type="GO" id="GO:0020037">
    <property type="term" value="F:heme binding"/>
    <property type="evidence" value="ECO:0007669"/>
    <property type="project" value="InterPro"/>
</dbReference>
<dbReference type="PROSITE" id="PS50873">
    <property type="entry name" value="PEROXIDASE_4"/>
    <property type="match status" value="1"/>
</dbReference>
<evidence type="ECO:0000256" key="5">
    <source>
        <dbReference type="ARBA" id="ARBA00022617"/>
    </source>
</evidence>
<evidence type="ECO:0000256" key="7">
    <source>
        <dbReference type="ARBA" id="ARBA00022837"/>
    </source>
</evidence>
<gene>
    <name evidence="15" type="primary">LOC120260340</name>
</gene>
<dbReference type="PRINTS" id="PR00461">
    <property type="entry name" value="PLPEROXIDASE"/>
</dbReference>
<dbReference type="GO" id="GO:0046872">
    <property type="term" value="F:metal ion binding"/>
    <property type="evidence" value="ECO:0007669"/>
    <property type="project" value="UniProtKB-KW"/>
</dbReference>
<keyword evidence="5" id="KW-0349">Heme</keyword>
<dbReference type="Proteomes" id="UP001515500">
    <property type="component" value="Chromosome 5"/>
</dbReference>
<evidence type="ECO:0000256" key="4">
    <source>
        <dbReference type="ARBA" id="ARBA00022559"/>
    </source>
</evidence>
<keyword evidence="4 15" id="KW-0575">Peroxidase</keyword>
<reference evidence="15" key="1">
    <citation type="submission" date="2025-08" db="UniProtKB">
        <authorList>
            <consortium name="RefSeq"/>
        </authorList>
    </citation>
    <scope>IDENTIFICATION</scope>
</reference>
<comment type="cofactor">
    <cofactor evidence="3">
        <name>heme b</name>
        <dbReference type="ChEBI" id="CHEBI:60344"/>
    </cofactor>
</comment>
<keyword evidence="10" id="KW-0376">Hydrogen peroxide</keyword>
<name>A0AB40B9S6_DIOCR</name>
<proteinExistence type="inferred from homology"/>
<keyword evidence="9" id="KW-0408">Iron</keyword>
<dbReference type="InterPro" id="IPR002016">
    <property type="entry name" value="Haem_peroxidase"/>
</dbReference>
<dbReference type="PRINTS" id="PR00458">
    <property type="entry name" value="PEROXIDASE"/>
</dbReference>
<sequence>MDSDKNFGVRGLELIRVVKRVVEEKCPGVVSCADLVAMAAREAVARSGGPRIVIPFGRKDAVNGSRMMAEEKVPGHDDGVDAALGLFSPFDMSVEETVAILGEFFCFLSIPCSFP</sequence>